<evidence type="ECO:0000256" key="1">
    <source>
        <dbReference type="SAM" id="MobiDB-lite"/>
    </source>
</evidence>
<gene>
    <name evidence="2" type="ORF">AVEN_25097_1</name>
</gene>
<comment type="caution">
    <text evidence="2">The sequence shown here is derived from an EMBL/GenBank/DDBJ whole genome shotgun (WGS) entry which is preliminary data.</text>
</comment>
<feature type="region of interest" description="Disordered" evidence="1">
    <location>
        <begin position="60"/>
        <end position="79"/>
    </location>
</feature>
<accession>A0A4Y2JDY3</accession>
<protein>
    <submittedName>
        <fullName evidence="2">Uncharacterized protein</fullName>
    </submittedName>
</protein>
<organism evidence="2 3">
    <name type="scientific">Araneus ventricosus</name>
    <name type="common">Orbweaver spider</name>
    <name type="synonym">Epeira ventricosa</name>
    <dbReference type="NCBI Taxonomy" id="182803"/>
    <lineage>
        <taxon>Eukaryota</taxon>
        <taxon>Metazoa</taxon>
        <taxon>Ecdysozoa</taxon>
        <taxon>Arthropoda</taxon>
        <taxon>Chelicerata</taxon>
        <taxon>Arachnida</taxon>
        <taxon>Araneae</taxon>
        <taxon>Araneomorphae</taxon>
        <taxon>Entelegynae</taxon>
        <taxon>Araneoidea</taxon>
        <taxon>Araneidae</taxon>
        <taxon>Araneus</taxon>
    </lineage>
</organism>
<proteinExistence type="predicted"/>
<name>A0A4Y2JDY3_ARAVE</name>
<keyword evidence="3" id="KW-1185">Reference proteome</keyword>
<reference evidence="2 3" key="1">
    <citation type="journal article" date="2019" name="Sci. Rep.">
        <title>Orb-weaving spider Araneus ventricosus genome elucidates the spidroin gene catalogue.</title>
        <authorList>
            <person name="Kono N."/>
            <person name="Nakamura H."/>
            <person name="Ohtoshi R."/>
            <person name="Moran D.A.P."/>
            <person name="Shinohara A."/>
            <person name="Yoshida Y."/>
            <person name="Fujiwara M."/>
            <person name="Mori M."/>
            <person name="Tomita M."/>
            <person name="Arakawa K."/>
        </authorList>
    </citation>
    <scope>NUCLEOTIDE SEQUENCE [LARGE SCALE GENOMIC DNA]</scope>
</reference>
<dbReference type="EMBL" id="BGPR01003470">
    <property type="protein sequence ID" value="GBM88511.1"/>
    <property type="molecule type" value="Genomic_DNA"/>
</dbReference>
<dbReference type="Proteomes" id="UP000499080">
    <property type="component" value="Unassembled WGS sequence"/>
</dbReference>
<evidence type="ECO:0000313" key="3">
    <source>
        <dbReference type="Proteomes" id="UP000499080"/>
    </source>
</evidence>
<evidence type="ECO:0000313" key="2">
    <source>
        <dbReference type="EMBL" id="GBM88511.1"/>
    </source>
</evidence>
<sequence length="79" mass="9074">MDLNLLASGVERKRKQKREWARVDLKIVIVCNEVKIRKKIIRGGGKKVLIVTEKLKTTKTANQRKGKRNVSDIKMIGMD</sequence>
<dbReference type="AlphaFoldDB" id="A0A4Y2JDY3"/>